<keyword evidence="3 8" id="KW-0812">Transmembrane</keyword>
<comment type="subcellular location">
    <subcellularLocation>
        <location evidence="1">Cell membrane</location>
        <topology evidence="1">Multi-pass membrane protein</topology>
    </subcellularLocation>
</comment>
<evidence type="ECO:0000256" key="6">
    <source>
        <dbReference type="ARBA" id="ARBA00023136"/>
    </source>
</evidence>
<comment type="caution">
    <text evidence="12">The sequence shown here is derived from an EMBL/GenBank/DDBJ whole genome shotgun (WGS) entry which is preliminary data.</text>
</comment>
<evidence type="ECO:0000256" key="2">
    <source>
        <dbReference type="ARBA" id="ARBA00022475"/>
    </source>
</evidence>
<dbReference type="RefSeq" id="WP_179462775.1">
    <property type="nucleotide sequence ID" value="NZ_JACBZX010000001.1"/>
</dbReference>
<keyword evidence="4" id="KW-0677">Repeat</keyword>
<feature type="transmembrane region" description="Helical" evidence="9">
    <location>
        <begin position="54"/>
        <end position="74"/>
    </location>
</feature>
<keyword evidence="2" id="KW-1003">Cell membrane</keyword>
<feature type="domain" description="CBS" evidence="10">
    <location>
        <begin position="218"/>
        <end position="276"/>
    </location>
</feature>
<dbReference type="InterPro" id="IPR000644">
    <property type="entry name" value="CBS_dom"/>
</dbReference>
<dbReference type="InterPro" id="IPR002550">
    <property type="entry name" value="CNNM"/>
</dbReference>
<dbReference type="EMBL" id="JACBZX010000001">
    <property type="protein sequence ID" value="NYG37407.1"/>
    <property type="molecule type" value="Genomic_DNA"/>
</dbReference>
<evidence type="ECO:0000256" key="1">
    <source>
        <dbReference type="ARBA" id="ARBA00004651"/>
    </source>
</evidence>
<dbReference type="Gene3D" id="3.10.580.10">
    <property type="entry name" value="CBS-domain"/>
    <property type="match status" value="1"/>
</dbReference>
<accession>A0A852X4N0</accession>
<dbReference type="InterPro" id="IPR051676">
    <property type="entry name" value="UPF0053_domain"/>
</dbReference>
<dbReference type="SMART" id="SM00116">
    <property type="entry name" value="CBS"/>
    <property type="match status" value="2"/>
</dbReference>
<evidence type="ECO:0000256" key="7">
    <source>
        <dbReference type="PROSITE-ProRule" id="PRU00703"/>
    </source>
</evidence>
<evidence type="ECO:0000259" key="11">
    <source>
        <dbReference type="PROSITE" id="PS51846"/>
    </source>
</evidence>
<dbReference type="Pfam" id="PF01595">
    <property type="entry name" value="CNNM"/>
    <property type="match status" value="1"/>
</dbReference>
<dbReference type="PROSITE" id="PS51371">
    <property type="entry name" value="CBS"/>
    <property type="match status" value="2"/>
</dbReference>
<feature type="transmembrane region" description="Helical" evidence="9">
    <location>
        <begin position="95"/>
        <end position="114"/>
    </location>
</feature>
<evidence type="ECO:0000259" key="10">
    <source>
        <dbReference type="PROSITE" id="PS51371"/>
    </source>
</evidence>
<evidence type="ECO:0000256" key="3">
    <source>
        <dbReference type="ARBA" id="ARBA00022692"/>
    </source>
</evidence>
<evidence type="ECO:0000256" key="8">
    <source>
        <dbReference type="PROSITE-ProRule" id="PRU01193"/>
    </source>
</evidence>
<organism evidence="12 13">
    <name type="scientific">Janibacter alkaliphilus</name>
    <dbReference type="NCBI Taxonomy" id="1069963"/>
    <lineage>
        <taxon>Bacteria</taxon>
        <taxon>Bacillati</taxon>
        <taxon>Actinomycetota</taxon>
        <taxon>Actinomycetes</taxon>
        <taxon>Micrococcales</taxon>
        <taxon>Intrasporangiaceae</taxon>
        <taxon>Janibacter</taxon>
    </lineage>
</organism>
<keyword evidence="7" id="KW-0129">CBS domain</keyword>
<reference evidence="12 13" key="1">
    <citation type="submission" date="2020-07" db="EMBL/GenBank/DDBJ databases">
        <title>Sequencing the genomes of 1000 actinobacteria strains.</title>
        <authorList>
            <person name="Klenk H.-P."/>
        </authorList>
    </citation>
    <scope>NUCLEOTIDE SEQUENCE [LARGE SCALE GENOMIC DNA]</scope>
    <source>
        <strain evidence="12 13">DSM 24723</strain>
    </source>
</reference>
<keyword evidence="13" id="KW-1185">Reference proteome</keyword>
<evidence type="ECO:0000313" key="12">
    <source>
        <dbReference type="EMBL" id="NYG37407.1"/>
    </source>
</evidence>
<dbReference type="PROSITE" id="PS51846">
    <property type="entry name" value="CNNM"/>
    <property type="match status" value="1"/>
</dbReference>
<feature type="domain" description="CBS" evidence="10">
    <location>
        <begin position="282"/>
        <end position="339"/>
    </location>
</feature>
<proteinExistence type="predicted"/>
<dbReference type="AlphaFoldDB" id="A0A852X4N0"/>
<evidence type="ECO:0000256" key="4">
    <source>
        <dbReference type="ARBA" id="ARBA00022737"/>
    </source>
</evidence>
<evidence type="ECO:0000313" key="13">
    <source>
        <dbReference type="Proteomes" id="UP000592181"/>
    </source>
</evidence>
<evidence type="ECO:0000256" key="9">
    <source>
        <dbReference type="SAM" id="Phobius"/>
    </source>
</evidence>
<name>A0A852X4N0_9MICO</name>
<protein>
    <submittedName>
        <fullName evidence="12">CBS domain containing-hemolysin-like protein</fullName>
    </submittedName>
</protein>
<dbReference type="CDD" id="cd04590">
    <property type="entry name" value="CBS_pair_CorC_HlyC_assoc"/>
    <property type="match status" value="1"/>
</dbReference>
<sequence>MTILLITVVLLLGNAFFVGAEFAAMSARRSQLEPLAEAGDKRAAVAVEALQHTGVLLATCQLGITLCSVLLGAVSEAALHHALHPVMEAVGVPHAMTDAASLVLAILIVVYLHVVVGEMIPKNLAIAGPERSARLLVPPLMMVGRIARPVITGMDRVSKAFVRGMGVDPKDEVSAAFTAEEVQHIVDESHREGLVESEQYGLVGAALEFSDKDAGDVAVRLDQLVTVPPEATPDDVERLVARHGYSRYPTCDDDGEITGYLHLKDVLYADDEDRAEPVPRKRVRRLASVRAGDEVEEVLATMQRTGAHLAQVTDADGEVLGVVFLEDVIEELVGEVADATQRERD</sequence>
<dbReference type="Pfam" id="PF00571">
    <property type="entry name" value="CBS"/>
    <property type="match status" value="2"/>
</dbReference>
<gene>
    <name evidence="12" type="ORF">BJY28_001876</name>
</gene>
<keyword evidence="6 8" id="KW-0472">Membrane</keyword>
<feature type="domain" description="CNNM transmembrane" evidence="11">
    <location>
        <begin position="1"/>
        <end position="199"/>
    </location>
</feature>
<dbReference type="PANTHER" id="PTHR43099:SF5">
    <property type="entry name" value="HLYC_CORC FAMILY TRANSPORTER"/>
    <property type="match status" value="1"/>
</dbReference>
<dbReference type="GO" id="GO:0005886">
    <property type="term" value="C:plasma membrane"/>
    <property type="evidence" value="ECO:0007669"/>
    <property type="project" value="UniProtKB-SubCell"/>
</dbReference>
<dbReference type="PANTHER" id="PTHR43099">
    <property type="entry name" value="UPF0053 PROTEIN YRKA"/>
    <property type="match status" value="1"/>
</dbReference>
<dbReference type="InterPro" id="IPR046342">
    <property type="entry name" value="CBS_dom_sf"/>
</dbReference>
<dbReference type="SUPFAM" id="SSF54631">
    <property type="entry name" value="CBS-domain pair"/>
    <property type="match status" value="1"/>
</dbReference>
<evidence type="ECO:0000256" key="5">
    <source>
        <dbReference type="ARBA" id="ARBA00022989"/>
    </source>
</evidence>
<keyword evidence="5 8" id="KW-1133">Transmembrane helix</keyword>
<dbReference type="Proteomes" id="UP000592181">
    <property type="component" value="Unassembled WGS sequence"/>
</dbReference>
<dbReference type="InterPro" id="IPR044751">
    <property type="entry name" value="Ion_transp-like_CBS"/>
</dbReference>